<reference evidence="1 2" key="1">
    <citation type="submission" date="2021-06" db="EMBL/GenBank/DDBJ databases">
        <title>Caerostris extrusa draft genome.</title>
        <authorList>
            <person name="Kono N."/>
            <person name="Arakawa K."/>
        </authorList>
    </citation>
    <scope>NUCLEOTIDE SEQUENCE [LARGE SCALE GENOMIC DNA]</scope>
</reference>
<sequence length="136" mass="15199">MFPPPIPNSFPGQTYRSHSFLPNCDLRAFKTGLLKVSIPAYHPLCRVEPPMCGSLGFRKRAVIARKSGSICFLFLKLLSFYSGTSEYAGKSNSQPLGQLVKQPFRFCTNLQKNSMSMNKNYHAYSLLTADSLRGIV</sequence>
<name>A0AAV4XHV4_CAEEX</name>
<dbReference type="EMBL" id="BPLR01000308">
    <property type="protein sequence ID" value="GIY93800.1"/>
    <property type="molecule type" value="Genomic_DNA"/>
</dbReference>
<accession>A0AAV4XHV4</accession>
<protein>
    <submittedName>
        <fullName evidence="1">Uncharacterized protein</fullName>
    </submittedName>
</protein>
<organism evidence="1 2">
    <name type="scientific">Caerostris extrusa</name>
    <name type="common">Bark spider</name>
    <name type="synonym">Caerostris bankana</name>
    <dbReference type="NCBI Taxonomy" id="172846"/>
    <lineage>
        <taxon>Eukaryota</taxon>
        <taxon>Metazoa</taxon>
        <taxon>Ecdysozoa</taxon>
        <taxon>Arthropoda</taxon>
        <taxon>Chelicerata</taxon>
        <taxon>Arachnida</taxon>
        <taxon>Araneae</taxon>
        <taxon>Araneomorphae</taxon>
        <taxon>Entelegynae</taxon>
        <taxon>Araneoidea</taxon>
        <taxon>Araneidae</taxon>
        <taxon>Caerostris</taxon>
    </lineage>
</organism>
<evidence type="ECO:0000313" key="2">
    <source>
        <dbReference type="Proteomes" id="UP001054945"/>
    </source>
</evidence>
<comment type="caution">
    <text evidence="1">The sequence shown here is derived from an EMBL/GenBank/DDBJ whole genome shotgun (WGS) entry which is preliminary data.</text>
</comment>
<keyword evidence="2" id="KW-1185">Reference proteome</keyword>
<proteinExistence type="predicted"/>
<dbReference type="Proteomes" id="UP001054945">
    <property type="component" value="Unassembled WGS sequence"/>
</dbReference>
<evidence type="ECO:0000313" key="1">
    <source>
        <dbReference type="EMBL" id="GIY93800.1"/>
    </source>
</evidence>
<dbReference type="AlphaFoldDB" id="A0AAV4XHV4"/>
<gene>
    <name evidence="1" type="ORF">CEXT_11241</name>
</gene>